<keyword evidence="10" id="KW-1185">Reference proteome</keyword>
<comment type="function">
    <text evidence="5">Seems to have a role in regulating nitrogen assimilation.</text>
</comment>
<protein>
    <recommendedName>
        <fullName evidence="6">Nitrogen regulatory protein</fullName>
    </recommendedName>
    <alternativeName>
        <fullName evidence="7">Enzyme IIA-NTR</fullName>
    </alternativeName>
</protein>
<dbReference type="GO" id="GO:0008982">
    <property type="term" value="F:protein-N(PI)-phosphohistidine-sugar phosphotransferase activity"/>
    <property type="evidence" value="ECO:0007669"/>
    <property type="project" value="InterPro"/>
</dbReference>
<dbReference type="FunFam" id="3.40.930.10:FF:000003">
    <property type="entry name" value="PTS IIA-like nitrogen regulatory protein PtsN"/>
    <property type="match status" value="1"/>
</dbReference>
<evidence type="ECO:0000256" key="5">
    <source>
        <dbReference type="ARBA" id="ARBA00060266"/>
    </source>
</evidence>
<evidence type="ECO:0000256" key="2">
    <source>
        <dbReference type="ARBA" id="ARBA00022490"/>
    </source>
</evidence>
<comment type="subcellular location">
    <subcellularLocation>
        <location evidence="1">Cytoplasm</location>
    </subcellularLocation>
</comment>
<dbReference type="PANTHER" id="PTHR47738:SF1">
    <property type="entry name" value="NITROGEN REGULATORY PROTEIN"/>
    <property type="match status" value="1"/>
</dbReference>
<dbReference type="PROSITE" id="PS00372">
    <property type="entry name" value="PTS_EIIA_TYPE_2_HIS"/>
    <property type="match status" value="1"/>
</dbReference>
<gene>
    <name evidence="9" type="primary">ptsN</name>
    <name evidence="9" type="ORF">DAQ1742_00378</name>
</gene>
<dbReference type="EMBL" id="LT615367">
    <property type="protein sequence ID" value="SLM61483.1"/>
    <property type="molecule type" value="Genomic_DNA"/>
</dbReference>
<name>A0A375A632_9GAMM</name>
<keyword evidence="2" id="KW-0963">Cytoplasm</keyword>
<organism evidence="9 10">
    <name type="scientific">Dickeya aquatica</name>
    <dbReference type="NCBI Taxonomy" id="1401087"/>
    <lineage>
        <taxon>Bacteria</taxon>
        <taxon>Pseudomonadati</taxon>
        <taxon>Pseudomonadota</taxon>
        <taxon>Gammaproteobacteria</taxon>
        <taxon>Enterobacterales</taxon>
        <taxon>Pectobacteriaceae</taxon>
        <taxon>Dickeya</taxon>
    </lineage>
</organism>
<dbReference type="PANTHER" id="PTHR47738">
    <property type="entry name" value="PTS SYSTEM FRUCTOSE-LIKE EIIA COMPONENT-RELATED"/>
    <property type="match status" value="1"/>
</dbReference>
<dbReference type="InterPro" id="IPR051541">
    <property type="entry name" value="PTS_SugarTrans_NitroReg"/>
</dbReference>
<dbReference type="GO" id="GO:0009401">
    <property type="term" value="P:phosphoenolpyruvate-dependent sugar phosphotransferase system"/>
    <property type="evidence" value="ECO:0007669"/>
    <property type="project" value="InterPro"/>
</dbReference>
<dbReference type="Proteomes" id="UP000294820">
    <property type="component" value="Chromosome 1"/>
</dbReference>
<dbReference type="Pfam" id="PF00359">
    <property type="entry name" value="PTS_EIIA_2"/>
    <property type="match status" value="1"/>
</dbReference>
<dbReference type="NCBIfam" id="TIGR01419">
    <property type="entry name" value="nitro_reg_IIA"/>
    <property type="match status" value="1"/>
</dbReference>
<dbReference type="NCBIfam" id="NF008145">
    <property type="entry name" value="PRK10896.1"/>
    <property type="match status" value="1"/>
</dbReference>
<dbReference type="CDD" id="cd00211">
    <property type="entry name" value="PTS_IIA_fru"/>
    <property type="match status" value="1"/>
</dbReference>
<evidence type="ECO:0000313" key="9">
    <source>
        <dbReference type="EMBL" id="SLM61483.1"/>
    </source>
</evidence>
<dbReference type="PROSITE" id="PS51094">
    <property type="entry name" value="PTS_EIIA_TYPE_2"/>
    <property type="match status" value="1"/>
</dbReference>
<keyword evidence="3" id="KW-0808">Transferase</keyword>
<dbReference type="GO" id="GO:0016301">
    <property type="term" value="F:kinase activity"/>
    <property type="evidence" value="ECO:0007669"/>
    <property type="project" value="UniProtKB-KW"/>
</dbReference>
<dbReference type="KEGG" id="daq:DAQ1742_00378"/>
<dbReference type="AlphaFoldDB" id="A0A375A632"/>
<evidence type="ECO:0000256" key="3">
    <source>
        <dbReference type="ARBA" id="ARBA00022679"/>
    </source>
</evidence>
<sequence>MLPVSGAGSAAGPPQLRAGYPKATVSLSERIMNNESVMQLSAVLRKECTRSAVHCQSKKRALEIISELAARQLNLPPQMVFEAILTRERMGSTGIGSGIAIPHGKLEDENTLGAVGVFIQLEQPIAFDAIDNQPVDLLFALLVPAEQCKTHLHTLSLVAKRLADKTVCRRLRAAQSDEELYQIMTESDSQASS</sequence>
<evidence type="ECO:0000259" key="8">
    <source>
        <dbReference type="PROSITE" id="PS51094"/>
    </source>
</evidence>
<feature type="domain" description="PTS EIIA type-2" evidence="8">
    <location>
        <begin position="42"/>
        <end position="187"/>
    </location>
</feature>
<reference evidence="9 10" key="1">
    <citation type="submission" date="2016-09" db="EMBL/GenBank/DDBJ databases">
        <authorList>
            <person name="Reverchon S."/>
            <person name="Nasser W."/>
            <person name="Leonard S."/>
            <person name="Brochier C."/>
            <person name="Duprey A."/>
        </authorList>
    </citation>
    <scope>NUCLEOTIDE SEQUENCE [LARGE SCALE GENOMIC DNA]</scope>
    <source>
        <strain evidence="9 10">174/2</strain>
    </source>
</reference>
<evidence type="ECO:0000256" key="4">
    <source>
        <dbReference type="ARBA" id="ARBA00022777"/>
    </source>
</evidence>
<dbReference type="InterPro" id="IPR006320">
    <property type="entry name" value="PTS_Nitro_regul"/>
</dbReference>
<keyword evidence="4" id="KW-0418">Kinase</keyword>
<evidence type="ECO:0000256" key="1">
    <source>
        <dbReference type="ARBA" id="ARBA00004496"/>
    </source>
</evidence>
<evidence type="ECO:0000313" key="10">
    <source>
        <dbReference type="Proteomes" id="UP000294820"/>
    </source>
</evidence>
<dbReference type="SUPFAM" id="SSF55804">
    <property type="entry name" value="Phoshotransferase/anion transport protein"/>
    <property type="match status" value="1"/>
</dbReference>
<dbReference type="Gene3D" id="3.40.930.10">
    <property type="entry name" value="Mannitol-specific EII, Chain A"/>
    <property type="match status" value="1"/>
</dbReference>
<proteinExistence type="predicted"/>
<dbReference type="GO" id="GO:0005737">
    <property type="term" value="C:cytoplasm"/>
    <property type="evidence" value="ECO:0007669"/>
    <property type="project" value="UniProtKB-SubCell"/>
</dbReference>
<dbReference type="GO" id="GO:0030295">
    <property type="term" value="F:protein kinase activator activity"/>
    <property type="evidence" value="ECO:0007669"/>
    <property type="project" value="TreeGrafter"/>
</dbReference>
<dbReference type="InterPro" id="IPR002178">
    <property type="entry name" value="PTS_EIIA_type-2_dom"/>
</dbReference>
<dbReference type="InterPro" id="IPR016152">
    <property type="entry name" value="PTrfase/Anion_transptr"/>
</dbReference>
<evidence type="ECO:0000256" key="6">
    <source>
        <dbReference type="ARBA" id="ARBA00070328"/>
    </source>
</evidence>
<evidence type="ECO:0000256" key="7">
    <source>
        <dbReference type="ARBA" id="ARBA00082160"/>
    </source>
</evidence>
<accession>A0A375A632</accession>